<name>A0A402C925_RHOWR</name>
<evidence type="ECO:0000259" key="3">
    <source>
        <dbReference type="Pfam" id="PF00171"/>
    </source>
</evidence>
<evidence type="ECO:0000313" key="4">
    <source>
        <dbReference type="EMBL" id="GCE40110.1"/>
    </source>
</evidence>
<sequence>MNTPPTIREFGPVSTSSVAAVSIRSQKRWRSDTEPASQGFVQQFGERPPQSMESVAAGRWKTFMPRRVIGSGFPSGSCVEKGRPESGRQAKFARREKGKTVLTGLRTGRGPIPHHPRRRLQRMSAYEAGVPRAALCVITGYGKEVGEPLAASTDVDMLSFTGSTATGNRLAQTPRPFPQRLSLELGGKGATIVFADADLDDAVDGALAGFCINQGQVCTAGTRLLLESSIADTFLDRLGTKVAALSVGDPRSGADLGPLISPEHADHVRSFIDQARHAGARIIPEADPTDGLPSAYVAPAVITGLDHTRAVFQQEIFGPVLAVTTFDTADEAIALANGTTYGLANGVWTADIKRALTVSRRLKSGIVWVNSVLSSPFPLPFGGSRASGFGREKGAEGVSEFTQLKMITVELADRERSFPELG</sequence>
<comment type="caution">
    <text evidence="4">The sequence shown here is derived from an EMBL/GenBank/DDBJ whole genome shotgun (WGS) entry which is preliminary data.</text>
</comment>
<dbReference type="Pfam" id="PF00171">
    <property type="entry name" value="Aldedh"/>
    <property type="match status" value="1"/>
</dbReference>
<dbReference type="Gene3D" id="3.40.309.10">
    <property type="entry name" value="Aldehyde Dehydrogenase, Chain A, domain 2"/>
    <property type="match status" value="1"/>
</dbReference>
<feature type="domain" description="Aldehyde dehydrogenase" evidence="3">
    <location>
        <begin position="126"/>
        <end position="407"/>
    </location>
</feature>
<dbReference type="InterPro" id="IPR016161">
    <property type="entry name" value="Ald_DH/histidinol_DH"/>
</dbReference>
<dbReference type="Proteomes" id="UP000287519">
    <property type="component" value="Unassembled WGS sequence"/>
</dbReference>
<proteinExistence type="inferred from homology"/>
<dbReference type="FunFam" id="3.40.309.10:FF:000012">
    <property type="entry name" value="Betaine aldehyde dehydrogenase"/>
    <property type="match status" value="1"/>
</dbReference>
<evidence type="ECO:0000256" key="1">
    <source>
        <dbReference type="ARBA" id="ARBA00009986"/>
    </source>
</evidence>
<comment type="similarity">
    <text evidence="1">Belongs to the aldehyde dehydrogenase family.</text>
</comment>
<keyword evidence="2" id="KW-0560">Oxidoreductase</keyword>
<evidence type="ECO:0000313" key="5">
    <source>
        <dbReference type="Proteomes" id="UP000287519"/>
    </source>
</evidence>
<organism evidence="4 5">
    <name type="scientific">Rhodococcus wratislaviensis</name>
    <name type="common">Tsukamurella wratislaviensis</name>
    <dbReference type="NCBI Taxonomy" id="44752"/>
    <lineage>
        <taxon>Bacteria</taxon>
        <taxon>Bacillati</taxon>
        <taxon>Actinomycetota</taxon>
        <taxon>Actinomycetes</taxon>
        <taxon>Mycobacteriales</taxon>
        <taxon>Nocardiaceae</taxon>
        <taxon>Rhodococcus</taxon>
    </lineage>
</organism>
<protein>
    <submittedName>
        <fullName evidence="4">Aldehyde dehydrogenase</fullName>
    </submittedName>
</protein>
<dbReference type="Gene3D" id="3.40.605.10">
    <property type="entry name" value="Aldehyde Dehydrogenase, Chain A, domain 1"/>
    <property type="match status" value="1"/>
</dbReference>
<dbReference type="InterPro" id="IPR015590">
    <property type="entry name" value="Aldehyde_DH_dom"/>
</dbReference>
<gene>
    <name evidence="4" type="ORF">Rhow_003753</name>
</gene>
<dbReference type="PANTHER" id="PTHR42804">
    <property type="entry name" value="ALDEHYDE DEHYDROGENASE"/>
    <property type="match status" value="1"/>
</dbReference>
<dbReference type="CDD" id="cd07078">
    <property type="entry name" value="ALDH"/>
    <property type="match status" value="1"/>
</dbReference>
<dbReference type="EMBL" id="BHYM01000035">
    <property type="protein sequence ID" value="GCE40110.1"/>
    <property type="molecule type" value="Genomic_DNA"/>
</dbReference>
<dbReference type="InterPro" id="IPR016162">
    <property type="entry name" value="Ald_DH_N"/>
</dbReference>
<accession>A0A402C925</accession>
<dbReference type="AlphaFoldDB" id="A0A402C925"/>
<dbReference type="InterPro" id="IPR016163">
    <property type="entry name" value="Ald_DH_C"/>
</dbReference>
<dbReference type="SUPFAM" id="SSF53720">
    <property type="entry name" value="ALDH-like"/>
    <property type="match status" value="1"/>
</dbReference>
<keyword evidence="5" id="KW-1185">Reference proteome</keyword>
<reference evidence="4 5" key="1">
    <citation type="submission" date="2018-11" db="EMBL/GenBank/DDBJ databases">
        <title>Microbial catabolism of amino acid.</title>
        <authorList>
            <person name="Hibi M."/>
            <person name="Ogawa J."/>
        </authorList>
    </citation>
    <scope>NUCLEOTIDE SEQUENCE [LARGE SCALE GENOMIC DNA]</scope>
    <source>
        <strain evidence="4 5">C31-06</strain>
    </source>
</reference>
<dbReference type="GO" id="GO:0016620">
    <property type="term" value="F:oxidoreductase activity, acting on the aldehyde or oxo group of donors, NAD or NADP as acceptor"/>
    <property type="evidence" value="ECO:0007669"/>
    <property type="project" value="InterPro"/>
</dbReference>
<evidence type="ECO:0000256" key="2">
    <source>
        <dbReference type="ARBA" id="ARBA00023002"/>
    </source>
</evidence>
<dbReference type="PANTHER" id="PTHR42804:SF1">
    <property type="entry name" value="ALDEHYDE DEHYDROGENASE-RELATED"/>
    <property type="match status" value="1"/>
</dbReference>